<evidence type="ECO:0000313" key="4">
    <source>
        <dbReference type="EMBL" id="MBU5592813.1"/>
    </source>
</evidence>
<dbReference type="InterPro" id="IPR005913">
    <property type="entry name" value="dTDP_dehydrorham_reduct"/>
</dbReference>
<dbReference type="PANTHER" id="PTHR10491:SF4">
    <property type="entry name" value="METHIONINE ADENOSYLTRANSFERASE 2 SUBUNIT BETA"/>
    <property type="match status" value="1"/>
</dbReference>
<dbReference type="RefSeq" id="WP_216457533.1">
    <property type="nucleotide sequence ID" value="NZ_JAHLQL010000005.1"/>
</dbReference>
<proteinExistence type="inferred from homology"/>
<organism evidence="4 5">
    <name type="scientific">Clostridium simiarum</name>
    <dbReference type="NCBI Taxonomy" id="2841506"/>
    <lineage>
        <taxon>Bacteria</taxon>
        <taxon>Bacillati</taxon>
        <taxon>Bacillota</taxon>
        <taxon>Clostridia</taxon>
        <taxon>Eubacteriales</taxon>
        <taxon>Clostridiaceae</taxon>
        <taxon>Clostridium</taxon>
    </lineage>
</organism>
<gene>
    <name evidence="4" type="ORF">KQI89_13755</name>
</gene>
<reference evidence="4 5" key="1">
    <citation type="submission" date="2021-06" db="EMBL/GenBank/DDBJ databases">
        <authorList>
            <person name="Sun Q."/>
            <person name="Li D."/>
        </authorList>
    </citation>
    <scope>NUCLEOTIDE SEQUENCE [LARGE SCALE GENOMIC DNA]</scope>
    <source>
        <strain evidence="4 5">MSJ-4</strain>
    </source>
</reference>
<accession>A0ABS6F2W5</accession>
<dbReference type="Pfam" id="PF04321">
    <property type="entry name" value="RmlD_sub_bind"/>
    <property type="match status" value="1"/>
</dbReference>
<keyword evidence="5" id="KW-1185">Reference proteome</keyword>
<dbReference type="InterPro" id="IPR029903">
    <property type="entry name" value="RmlD-like-bd"/>
</dbReference>
<feature type="domain" description="RmlD-like substrate binding" evidence="3">
    <location>
        <begin position="1"/>
        <end position="271"/>
    </location>
</feature>
<dbReference type="EC" id="1.1.1.133" evidence="2"/>
<comment type="similarity">
    <text evidence="1 2">Belongs to the dTDP-4-dehydrorhamnose reductase family.</text>
</comment>
<comment type="caution">
    <text evidence="4">The sequence shown here is derived from an EMBL/GenBank/DDBJ whole genome shotgun (WGS) entry which is preliminary data.</text>
</comment>
<dbReference type="CDD" id="cd05254">
    <property type="entry name" value="dTDP_HR_like_SDR_e"/>
    <property type="match status" value="1"/>
</dbReference>
<evidence type="ECO:0000256" key="1">
    <source>
        <dbReference type="ARBA" id="ARBA00010944"/>
    </source>
</evidence>
<dbReference type="EMBL" id="JAHLQL010000005">
    <property type="protein sequence ID" value="MBU5592813.1"/>
    <property type="molecule type" value="Genomic_DNA"/>
</dbReference>
<keyword evidence="2" id="KW-0560">Oxidoreductase</keyword>
<sequence>MKILISGGNGNIGSYLTKDLSSEHEIYSFTKADFDVCNKDIIHNIISKIEPDMVIHCAAITDIDYCEFNQCVAYSTNTIGSLNIASICSKFDIPLLYLSSNYVYGNYKSNPYIESDQCSPINIYGKTKLEGENLIRTLCNKFFILRTSWVIGGNNCPIKRILKNSSSIVLCSEEITNITYIKDLSEFIKLIIKTDNYGIYNLCNKGFTSKYDIVNSLIKNLEYNKKTIKIPGDYITSAAPRPSFSAINCDTLEKTFNINIPSWEDSIIDYLK</sequence>
<evidence type="ECO:0000313" key="5">
    <source>
        <dbReference type="Proteomes" id="UP000736583"/>
    </source>
</evidence>
<comment type="pathway">
    <text evidence="2">Carbohydrate biosynthesis; dTDP-L-rhamnose biosynthesis.</text>
</comment>
<dbReference type="Proteomes" id="UP000736583">
    <property type="component" value="Unassembled WGS sequence"/>
</dbReference>
<evidence type="ECO:0000259" key="3">
    <source>
        <dbReference type="Pfam" id="PF04321"/>
    </source>
</evidence>
<dbReference type="PANTHER" id="PTHR10491">
    <property type="entry name" value="DTDP-4-DEHYDRORHAMNOSE REDUCTASE"/>
    <property type="match status" value="1"/>
</dbReference>
<protein>
    <recommendedName>
        <fullName evidence="2">dTDP-4-dehydrorhamnose reductase</fullName>
        <ecNumber evidence="2">1.1.1.133</ecNumber>
    </recommendedName>
</protein>
<name>A0ABS6F2W5_9CLOT</name>
<comment type="function">
    <text evidence="2">Catalyzes the reduction of dTDP-6-deoxy-L-lyxo-4-hexulose to yield dTDP-L-rhamnose.</text>
</comment>
<evidence type="ECO:0000256" key="2">
    <source>
        <dbReference type="RuleBase" id="RU364082"/>
    </source>
</evidence>
<keyword evidence="2" id="KW-0521">NADP</keyword>